<dbReference type="Pfam" id="PF14390">
    <property type="entry name" value="DUF4420"/>
    <property type="match status" value="1"/>
</dbReference>
<organism evidence="1 2">
    <name type="scientific">Marinobacter xiaoshiensis</name>
    <dbReference type="NCBI Taxonomy" id="3073652"/>
    <lineage>
        <taxon>Bacteria</taxon>
        <taxon>Pseudomonadati</taxon>
        <taxon>Pseudomonadota</taxon>
        <taxon>Gammaproteobacteria</taxon>
        <taxon>Pseudomonadales</taxon>
        <taxon>Marinobacteraceae</taxon>
        <taxon>Marinobacter</taxon>
    </lineage>
</organism>
<dbReference type="RefSeq" id="WP_310965421.1">
    <property type="nucleotide sequence ID" value="NZ_JAVMBO010000003.1"/>
</dbReference>
<proteinExistence type="predicted"/>
<name>A0ABU2HCU0_9GAMM</name>
<evidence type="ECO:0000313" key="2">
    <source>
        <dbReference type="Proteomes" id="UP001267407"/>
    </source>
</evidence>
<reference evidence="1" key="1">
    <citation type="submission" date="2023-09" db="EMBL/GenBank/DDBJ databases">
        <title>Marinobacter sediminicola sp. nov. and Marinobacter maritimum sp. nov., isolated from marine sediment.</title>
        <authorList>
            <person name="An J."/>
        </authorList>
    </citation>
    <scope>NUCLEOTIDE SEQUENCE</scope>
    <source>
        <strain evidence="1">F60267</strain>
    </source>
</reference>
<dbReference type="Proteomes" id="UP001267407">
    <property type="component" value="Unassembled WGS sequence"/>
</dbReference>
<comment type="caution">
    <text evidence="1">The sequence shown here is derived from an EMBL/GenBank/DDBJ whole genome shotgun (WGS) entry which is preliminary data.</text>
</comment>
<sequence length="340" mass="37190">MSDSKRTAGYHWSLLRQGDFAPSKDELPTRLANVEVTAGPLRFALGPAQEARLLLPLSKSEKVGKLPVSTSLRIKETHAVIDGSTSRLLDIMCTVKELESVFTEVVDEILSRIQEGTSVPSALRSTLHDFRALLFLTPTKTIPTEIVLGLVGELFVLNELLDRSPEAWRAWMGPQGGRHDFRAGSLALEVKSTRSASNTLVTIQSVDQLSVPSGGQLYLTRLTLEPTPGGVLNVANLYNRAALRCSEPEKLKEILLGLDCSDPSADEWNHLSFSFEGEEVFEVGGSFPRLTEDNFVGSKSPQGVLDISYKIDLSHASDCIITSDKKETIQNELIACLSPE</sequence>
<gene>
    <name evidence="1" type="ORF">RKA07_02080</name>
</gene>
<dbReference type="EMBL" id="JAVMBO010000003">
    <property type="protein sequence ID" value="MDS1308887.1"/>
    <property type="molecule type" value="Genomic_DNA"/>
</dbReference>
<evidence type="ECO:0000313" key="1">
    <source>
        <dbReference type="EMBL" id="MDS1308887.1"/>
    </source>
</evidence>
<dbReference type="InterPro" id="IPR025534">
    <property type="entry name" value="DUF4420"/>
</dbReference>
<accession>A0ABU2HCU0</accession>
<keyword evidence="2" id="KW-1185">Reference proteome</keyword>
<protein>
    <submittedName>
        <fullName evidence="1">PD-(D/E)XK motif protein</fullName>
    </submittedName>
</protein>